<dbReference type="InterPro" id="IPR036864">
    <property type="entry name" value="Zn2-C6_fun-type_DNA-bd_sf"/>
</dbReference>
<dbReference type="EMBL" id="KZ825059">
    <property type="protein sequence ID" value="RAH59110.1"/>
    <property type="molecule type" value="Genomic_DNA"/>
</dbReference>
<organism evidence="13 14">
    <name type="scientific">Aspergillus piperis CBS 112811</name>
    <dbReference type="NCBI Taxonomy" id="1448313"/>
    <lineage>
        <taxon>Eukaryota</taxon>
        <taxon>Fungi</taxon>
        <taxon>Dikarya</taxon>
        <taxon>Ascomycota</taxon>
        <taxon>Pezizomycotina</taxon>
        <taxon>Eurotiomycetes</taxon>
        <taxon>Eurotiomycetidae</taxon>
        <taxon>Eurotiales</taxon>
        <taxon>Aspergillaceae</taxon>
        <taxon>Aspergillus</taxon>
        <taxon>Aspergillus subgen. Circumdati</taxon>
    </lineage>
</organism>
<dbReference type="InterPro" id="IPR029041">
    <property type="entry name" value="FAD-linked_oxidoreductase-like"/>
</dbReference>
<dbReference type="SMART" id="SM00066">
    <property type="entry name" value="GAL4"/>
    <property type="match status" value="1"/>
</dbReference>
<dbReference type="Pfam" id="PF00172">
    <property type="entry name" value="Zn_clus"/>
    <property type="match status" value="1"/>
</dbReference>
<comment type="similarity">
    <text evidence="1">Belongs to the proline oxidase family.</text>
</comment>
<evidence type="ECO:0000256" key="10">
    <source>
        <dbReference type="SAM" id="Coils"/>
    </source>
</evidence>
<dbReference type="EC" id="1.5.5.2" evidence="2"/>
<feature type="compositionally biased region" description="Polar residues" evidence="11">
    <location>
        <begin position="571"/>
        <end position="580"/>
    </location>
</feature>
<keyword evidence="7" id="KW-0238">DNA-binding</keyword>
<keyword evidence="9" id="KW-0539">Nucleus</keyword>
<dbReference type="GO" id="GO:0004657">
    <property type="term" value="F:proline dehydrogenase activity"/>
    <property type="evidence" value="ECO:0007669"/>
    <property type="project" value="UniProtKB-EC"/>
</dbReference>
<protein>
    <recommendedName>
        <fullName evidence="2">proline dehydrogenase</fullName>
        <ecNumber evidence="2">1.5.5.2</ecNumber>
    </recommendedName>
</protein>
<dbReference type="PROSITE" id="PS50048">
    <property type="entry name" value="ZN2_CY6_FUNGAL_2"/>
    <property type="match status" value="1"/>
</dbReference>
<name>A0A8G1R9A4_9EURO</name>
<dbReference type="GO" id="GO:0003677">
    <property type="term" value="F:DNA binding"/>
    <property type="evidence" value="ECO:0007669"/>
    <property type="project" value="UniProtKB-KW"/>
</dbReference>
<dbReference type="SUPFAM" id="SSF57701">
    <property type="entry name" value="Zn2/Cys6 DNA-binding domain"/>
    <property type="match status" value="1"/>
</dbReference>
<evidence type="ECO:0000313" key="14">
    <source>
        <dbReference type="Proteomes" id="UP000249526"/>
    </source>
</evidence>
<dbReference type="Pfam" id="PF01619">
    <property type="entry name" value="Pro_dh"/>
    <property type="match status" value="1"/>
</dbReference>
<keyword evidence="5" id="KW-0805">Transcription regulation</keyword>
<dbReference type="PANTHER" id="PTHR13914">
    <property type="entry name" value="PROLINE OXIDASE"/>
    <property type="match status" value="1"/>
</dbReference>
<evidence type="ECO:0000256" key="6">
    <source>
        <dbReference type="ARBA" id="ARBA00023062"/>
    </source>
</evidence>
<dbReference type="AlphaFoldDB" id="A0A8G1R9A4"/>
<accession>A0A8G1R9A4</accession>
<dbReference type="InterPro" id="IPR015659">
    <property type="entry name" value="Proline_oxidase"/>
</dbReference>
<keyword evidence="6" id="KW-0642">Proline metabolism</keyword>
<evidence type="ECO:0000256" key="7">
    <source>
        <dbReference type="ARBA" id="ARBA00023125"/>
    </source>
</evidence>
<keyword evidence="10" id="KW-0175">Coiled coil</keyword>
<dbReference type="Gene3D" id="3.20.20.220">
    <property type="match status" value="1"/>
</dbReference>
<dbReference type="GO" id="GO:0000981">
    <property type="term" value="F:DNA-binding transcription factor activity, RNA polymerase II-specific"/>
    <property type="evidence" value="ECO:0007669"/>
    <property type="project" value="InterPro"/>
</dbReference>
<dbReference type="InterPro" id="IPR007219">
    <property type="entry name" value="XnlR_reg_dom"/>
</dbReference>
<dbReference type="GO" id="GO:0010133">
    <property type="term" value="P:L-proline catabolic process to L-glutamate"/>
    <property type="evidence" value="ECO:0007669"/>
    <property type="project" value="TreeGrafter"/>
</dbReference>
<feature type="compositionally biased region" description="Low complexity" evidence="11">
    <location>
        <begin position="549"/>
        <end position="564"/>
    </location>
</feature>
<dbReference type="GO" id="GO:0006351">
    <property type="term" value="P:DNA-templated transcription"/>
    <property type="evidence" value="ECO:0007669"/>
    <property type="project" value="InterPro"/>
</dbReference>
<dbReference type="RefSeq" id="XP_025517032.1">
    <property type="nucleotide sequence ID" value="XM_025662798.1"/>
</dbReference>
<dbReference type="CDD" id="cd00067">
    <property type="entry name" value="GAL4"/>
    <property type="match status" value="1"/>
</dbReference>
<dbReference type="SUPFAM" id="SSF51730">
    <property type="entry name" value="FAD-linked oxidoreductase"/>
    <property type="match status" value="1"/>
</dbReference>
<dbReference type="PANTHER" id="PTHR13914:SF0">
    <property type="entry name" value="PROLINE DEHYDROGENASE 1, MITOCHONDRIAL"/>
    <property type="match status" value="1"/>
</dbReference>
<dbReference type="InterPro" id="IPR001138">
    <property type="entry name" value="Zn2Cys6_DnaBD"/>
</dbReference>
<dbReference type="CDD" id="cd12148">
    <property type="entry name" value="fungal_TF_MHR"/>
    <property type="match status" value="1"/>
</dbReference>
<dbReference type="PROSITE" id="PS00463">
    <property type="entry name" value="ZN2_CY6_FUNGAL_1"/>
    <property type="match status" value="1"/>
</dbReference>
<feature type="domain" description="Zn(2)-C6 fungal-type" evidence="12">
    <location>
        <begin position="482"/>
        <end position="511"/>
    </location>
</feature>
<feature type="coiled-coil region" evidence="10">
    <location>
        <begin position="517"/>
        <end position="544"/>
    </location>
</feature>
<gene>
    <name evidence="13" type="ORF">BO85DRAFT_476777</name>
</gene>
<evidence type="ECO:0000256" key="3">
    <source>
        <dbReference type="ARBA" id="ARBA00022723"/>
    </source>
</evidence>
<dbReference type="GO" id="GO:0009893">
    <property type="term" value="P:positive regulation of metabolic process"/>
    <property type="evidence" value="ECO:0007669"/>
    <property type="project" value="UniProtKB-ARBA"/>
</dbReference>
<dbReference type="InterPro" id="IPR002872">
    <property type="entry name" value="Proline_DH_dom"/>
</dbReference>
<dbReference type="GO" id="GO:0008270">
    <property type="term" value="F:zinc ion binding"/>
    <property type="evidence" value="ECO:0007669"/>
    <property type="project" value="InterPro"/>
</dbReference>
<keyword evidence="3" id="KW-0479">Metal-binding</keyword>
<dbReference type="GeneID" id="37166200"/>
<keyword evidence="4" id="KW-0560">Oxidoreductase</keyword>
<dbReference type="Pfam" id="PF04082">
    <property type="entry name" value="Fungal_trans"/>
    <property type="match status" value="1"/>
</dbReference>
<feature type="region of interest" description="Disordered" evidence="11">
    <location>
        <begin position="162"/>
        <end position="183"/>
    </location>
</feature>
<feature type="region of interest" description="Disordered" evidence="11">
    <location>
        <begin position="545"/>
        <end position="641"/>
    </location>
</feature>
<evidence type="ECO:0000259" key="12">
    <source>
        <dbReference type="PROSITE" id="PS50048"/>
    </source>
</evidence>
<evidence type="ECO:0000256" key="4">
    <source>
        <dbReference type="ARBA" id="ARBA00023002"/>
    </source>
</evidence>
<dbReference type="GO" id="GO:0005739">
    <property type="term" value="C:mitochondrion"/>
    <property type="evidence" value="ECO:0007669"/>
    <property type="project" value="TreeGrafter"/>
</dbReference>
<dbReference type="Proteomes" id="UP000249526">
    <property type="component" value="Unassembled WGS sequence"/>
</dbReference>
<evidence type="ECO:0000256" key="8">
    <source>
        <dbReference type="ARBA" id="ARBA00023163"/>
    </source>
</evidence>
<evidence type="ECO:0000256" key="1">
    <source>
        <dbReference type="ARBA" id="ARBA00005869"/>
    </source>
</evidence>
<feature type="compositionally biased region" description="Polar residues" evidence="11">
    <location>
        <begin position="162"/>
        <end position="173"/>
    </location>
</feature>
<evidence type="ECO:0000313" key="13">
    <source>
        <dbReference type="EMBL" id="RAH59110.1"/>
    </source>
</evidence>
<keyword evidence="14" id="KW-1185">Reference proteome</keyword>
<dbReference type="GO" id="GO:0071949">
    <property type="term" value="F:FAD binding"/>
    <property type="evidence" value="ECO:0007669"/>
    <property type="project" value="TreeGrafter"/>
</dbReference>
<dbReference type="SMART" id="SM00906">
    <property type="entry name" value="Fungal_trans"/>
    <property type="match status" value="1"/>
</dbReference>
<evidence type="ECO:0000256" key="5">
    <source>
        <dbReference type="ARBA" id="ARBA00023015"/>
    </source>
</evidence>
<dbReference type="Gene3D" id="4.10.240.10">
    <property type="entry name" value="Zn(2)-C6 fungal-type DNA-binding domain"/>
    <property type="match status" value="1"/>
</dbReference>
<evidence type="ECO:0000256" key="2">
    <source>
        <dbReference type="ARBA" id="ARBA00012695"/>
    </source>
</evidence>
<keyword evidence="8" id="KW-0804">Transcription</keyword>
<feature type="compositionally biased region" description="Basic and acidic residues" evidence="11">
    <location>
        <begin position="174"/>
        <end position="183"/>
    </location>
</feature>
<sequence length="1190" mass="132458">MVVPRTLRLLRGARNTSPPLQVRCDFDKVGRAKSTASVGSIGDESKTLDAPSQHAQELPPHSLLPNKMLLRSLLVATISSRPWLLTPALKMLQLLVHPRLSFVDVDKNPLLRSILKRTFYNHFCAGENRDEVQSTISNIKDMGFKGVILTYAREIVVDATGPTSESGASVSDQSFKEESAKDQGIEDWKEGVLETVNMIGKGDILALKLTGAGESAMKALAANTPMPDQLMDALQQICTRAVDRNARIFIDAEQQSVQTGIDTVALDLMRKYNTNGTAVVFNTYQAYLKSTPNTVKAHLDIAEKEKFTLGIKLVRGAYINSEPRGLINDTKPETDNSYNFIAASIIRQRYGPIGGNSPFPSTELFLATHNRESALMADRLVKEQLAGGLQPPKIQYGQLLGMADGVSCKLLQIGKESTDKSRSVAPEVFKCLSWGSLGDCLSYLLRRAVENRDAVGRTKEEYLGLRRETFRRLRRGFMSTNACEACRRRKVKCSGEQPCHGCIKRNWECIYGHTGRMRYSQAQVKQLLDTIRDYEERLATLCGDDITVPLPSSSAPDPDPSRSLGQPEPTSPNNSTTLGNHNPEERPSESLPYDGSVDGISPATDLTSGPAFESQVRSLLDRSKPHRPVSSGGYQGHRGPDALVGRWATVRDLVEGVKDAEIPSLEESHHLLDQFLYYLGVSQHFFDPRSFSDSMVLLFQTPENRENQKQTTWYTEYLLVMAMAQLMDVEQPTSQPPGADLFAEAMRRVPPMQSLGEEGVIAVEILTLVATYLQWCDRRHDAYLYIGLALRLAIALGCNLPEDEQTCLPSQSAHRVRLWWTVYMLDRRLSSGLGLAGGADERQLRAGFPRHAVGFTSPVAIIINVRIARITDEIMCSLYGNNSITQLELVRKIQAVLQELYNIGRSFPHSLVLDFNHPLGRVTRTGSSLYLMLFQAIILCTRPILLRRVRLEVQRQQESLPPEPMPEVLARLCETCYEASTRSLAILYSLQQQRIIPRYGFFDLDATFSAAFVLVMTGFAENVKEQPPPALDQAFQVLQFLSRAGNLAAEQRFHDIAQSCSHVWPNYVFQGAPRGTQTREIGSVKDRVQRAVPRQGSTRSSGSHPSAALPYASMAQDSVQYYPDESGLLESWNHDETSSAAFDIQGDWCFDLTGEAEGIYSSFHNPTMPLTGVDYMDWLEIEKVFNTEGT</sequence>
<proteinExistence type="inferred from homology"/>
<reference evidence="13 14" key="1">
    <citation type="submission" date="2018-02" db="EMBL/GenBank/DDBJ databases">
        <title>The genomes of Aspergillus section Nigri reveals drivers in fungal speciation.</title>
        <authorList>
            <consortium name="DOE Joint Genome Institute"/>
            <person name="Vesth T.C."/>
            <person name="Nybo J."/>
            <person name="Theobald S."/>
            <person name="Brandl J."/>
            <person name="Frisvad J.C."/>
            <person name="Nielsen K.F."/>
            <person name="Lyhne E.K."/>
            <person name="Kogle M.E."/>
            <person name="Kuo A."/>
            <person name="Riley R."/>
            <person name="Clum A."/>
            <person name="Nolan M."/>
            <person name="Lipzen A."/>
            <person name="Salamov A."/>
            <person name="Henrissat B."/>
            <person name="Wiebenga A."/>
            <person name="De vries R.P."/>
            <person name="Grigoriev I.V."/>
            <person name="Mortensen U.H."/>
            <person name="Andersen M.R."/>
            <person name="Baker S.E."/>
        </authorList>
    </citation>
    <scope>NUCLEOTIDE SEQUENCE [LARGE SCALE GENOMIC DNA]</scope>
    <source>
        <strain evidence="13 14">CBS 112811</strain>
    </source>
</reference>
<feature type="region of interest" description="Disordered" evidence="11">
    <location>
        <begin position="37"/>
        <end position="57"/>
    </location>
</feature>
<evidence type="ECO:0000256" key="11">
    <source>
        <dbReference type="SAM" id="MobiDB-lite"/>
    </source>
</evidence>
<evidence type="ECO:0000256" key="9">
    <source>
        <dbReference type="ARBA" id="ARBA00023242"/>
    </source>
</evidence>